<dbReference type="PANTHER" id="PTHR31649">
    <property type="entry name" value="AGAP009604-PA"/>
    <property type="match status" value="1"/>
</dbReference>
<feature type="region of interest" description="Disordered" evidence="1">
    <location>
        <begin position="1"/>
        <end position="138"/>
    </location>
</feature>
<feature type="compositionally biased region" description="Basic residues" evidence="1">
    <location>
        <begin position="21"/>
        <end position="36"/>
    </location>
</feature>
<reference evidence="2" key="1">
    <citation type="journal article" date="2021" name="Genome Biol. Evol.">
        <title>The assembled and annotated genome of the fairy-ring fungus Marasmius oreades.</title>
        <authorList>
            <person name="Hiltunen M."/>
            <person name="Ament-Velasquez S.L."/>
            <person name="Johannesson H."/>
        </authorList>
    </citation>
    <scope>NUCLEOTIDE SEQUENCE</scope>
    <source>
        <strain evidence="2">03SP1</strain>
    </source>
</reference>
<comment type="caution">
    <text evidence="2">The sequence shown here is derived from an EMBL/GenBank/DDBJ whole genome shotgun (WGS) entry which is preliminary data.</text>
</comment>
<dbReference type="EMBL" id="CM032187">
    <property type="protein sequence ID" value="KAG7089615.1"/>
    <property type="molecule type" value="Genomic_DNA"/>
</dbReference>
<feature type="compositionally biased region" description="Low complexity" evidence="1">
    <location>
        <begin position="1"/>
        <end position="17"/>
    </location>
</feature>
<feature type="compositionally biased region" description="Basic and acidic residues" evidence="1">
    <location>
        <begin position="37"/>
        <end position="57"/>
    </location>
</feature>
<evidence type="ECO:0000313" key="2">
    <source>
        <dbReference type="EMBL" id="KAG7089615.1"/>
    </source>
</evidence>
<keyword evidence="3" id="KW-1185">Reference proteome</keyword>
<dbReference type="InterPro" id="IPR006616">
    <property type="entry name" value="DM9_repeat"/>
</dbReference>
<dbReference type="RefSeq" id="XP_043006085.1">
    <property type="nucleotide sequence ID" value="XM_043156300.1"/>
</dbReference>
<feature type="compositionally biased region" description="Polar residues" evidence="1">
    <location>
        <begin position="59"/>
        <end position="71"/>
    </location>
</feature>
<dbReference type="PANTHER" id="PTHR31649:SF1">
    <property type="entry name" value="FARNESOIC ACID O-METHYL TRANSFERASE DOMAIN-CONTAINING PROTEIN"/>
    <property type="match status" value="1"/>
</dbReference>
<sequence length="265" mass="28831">MGRSRSASSASSGSNSSYDRKGKKDKKDKKEKKDKKGKKEKEDKKDKKDKHADKDGHSFGTSEVHAQQMHQQMPLMPSFDNSGFPQPPGFPQTHDRSTDSGSFQSPANAPPPSGYRVPLTTTSAFPSQQAGQPPCQDADGSPIFIGSALFENSVHPCKIGPHLSPPCMVPYGGQEYAHHGRYDLLPFDPNIMELVPTSRGEIPAGRRPIEGGYEEDGSKLYHAVANVQGLKVPGKTGPHLDGCNVSFGGAELVINDRYDILCWRN</sequence>
<dbReference type="AlphaFoldDB" id="A0A9P7UQ18"/>
<evidence type="ECO:0000313" key="3">
    <source>
        <dbReference type="Proteomes" id="UP001049176"/>
    </source>
</evidence>
<dbReference type="Pfam" id="PF11901">
    <property type="entry name" value="DM9"/>
    <property type="match status" value="1"/>
</dbReference>
<accession>A0A9P7UQ18</accession>
<dbReference type="KEGG" id="more:E1B28_011281"/>
<protein>
    <submittedName>
        <fullName evidence="2">Uncharacterized protein</fullName>
    </submittedName>
</protein>
<dbReference type="GeneID" id="66080356"/>
<proteinExistence type="predicted"/>
<organism evidence="2 3">
    <name type="scientific">Marasmius oreades</name>
    <name type="common">fairy-ring Marasmius</name>
    <dbReference type="NCBI Taxonomy" id="181124"/>
    <lineage>
        <taxon>Eukaryota</taxon>
        <taxon>Fungi</taxon>
        <taxon>Dikarya</taxon>
        <taxon>Basidiomycota</taxon>
        <taxon>Agaricomycotina</taxon>
        <taxon>Agaricomycetes</taxon>
        <taxon>Agaricomycetidae</taxon>
        <taxon>Agaricales</taxon>
        <taxon>Marasmiineae</taxon>
        <taxon>Marasmiaceae</taxon>
        <taxon>Marasmius</taxon>
    </lineage>
</organism>
<dbReference type="OrthoDB" id="2142040at2759"/>
<feature type="compositionally biased region" description="Polar residues" evidence="1">
    <location>
        <begin position="119"/>
        <end position="131"/>
    </location>
</feature>
<evidence type="ECO:0000256" key="1">
    <source>
        <dbReference type="SAM" id="MobiDB-lite"/>
    </source>
</evidence>
<name>A0A9P7UQ18_9AGAR</name>
<gene>
    <name evidence="2" type="ORF">E1B28_011281</name>
</gene>
<dbReference type="Proteomes" id="UP001049176">
    <property type="component" value="Chromosome 7"/>
</dbReference>